<dbReference type="SMART" id="SM01292">
    <property type="entry name" value="N1221"/>
    <property type="match status" value="1"/>
</dbReference>
<feature type="domain" description="Far11/STRP C-terminal" evidence="4">
    <location>
        <begin position="459"/>
        <end position="819"/>
    </location>
</feature>
<feature type="domain" description="Far11/STRP N-terminal" evidence="3">
    <location>
        <begin position="54"/>
        <end position="357"/>
    </location>
</feature>
<evidence type="ECO:0000313" key="6">
    <source>
        <dbReference type="Proteomes" id="UP000887013"/>
    </source>
</evidence>
<organism evidence="5 6">
    <name type="scientific">Nephila pilipes</name>
    <name type="common">Giant wood spider</name>
    <name type="synonym">Nephila maculata</name>
    <dbReference type="NCBI Taxonomy" id="299642"/>
    <lineage>
        <taxon>Eukaryota</taxon>
        <taxon>Metazoa</taxon>
        <taxon>Ecdysozoa</taxon>
        <taxon>Arthropoda</taxon>
        <taxon>Chelicerata</taxon>
        <taxon>Arachnida</taxon>
        <taxon>Araneae</taxon>
        <taxon>Araneomorphae</taxon>
        <taxon>Entelegynae</taxon>
        <taxon>Araneoidea</taxon>
        <taxon>Nephilidae</taxon>
        <taxon>Nephila</taxon>
    </lineage>
</organism>
<reference evidence="5" key="1">
    <citation type="submission" date="2020-08" db="EMBL/GenBank/DDBJ databases">
        <title>Multicomponent nature underlies the extraordinary mechanical properties of spider dragline silk.</title>
        <authorList>
            <person name="Kono N."/>
            <person name="Nakamura H."/>
            <person name="Mori M."/>
            <person name="Yoshida Y."/>
            <person name="Ohtoshi R."/>
            <person name="Malay A.D."/>
            <person name="Moran D.A.P."/>
            <person name="Tomita M."/>
            <person name="Numata K."/>
            <person name="Arakawa K."/>
        </authorList>
    </citation>
    <scope>NUCLEOTIDE SEQUENCE</scope>
</reference>
<evidence type="ECO:0000256" key="2">
    <source>
        <dbReference type="SAM" id="MobiDB-lite"/>
    </source>
</evidence>
<dbReference type="AlphaFoldDB" id="A0A8X6UPX8"/>
<dbReference type="GO" id="GO:0007010">
    <property type="term" value="P:cytoskeleton organization"/>
    <property type="evidence" value="ECO:0007669"/>
    <property type="project" value="TreeGrafter"/>
</dbReference>
<dbReference type="OrthoDB" id="18234at2759"/>
<comment type="caution">
    <text evidence="5">The sequence shown here is derived from an EMBL/GenBank/DDBJ whole genome shotgun (WGS) entry which is preliminary data.</text>
</comment>
<evidence type="ECO:0000313" key="5">
    <source>
        <dbReference type="EMBL" id="GFU46097.1"/>
    </source>
</evidence>
<dbReference type="SMART" id="SM01293">
    <property type="entry name" value="DUF3402"/>
    <property type="match status" value="1"/>
</dbReference>
<sequence length="843" mass="97076">MRRRCNKTDDLTLLIHYISYVYYKTLNLADNDKFVTYPGPYQPSRMVGNLTSESSDLDFVYNDADEHANEIAELYSYTEESDFFIHKKSFEDSMEEYGLPLRWTSFTHDQKEKALLRLLDSIEMSQRTYRMQAARAVLYLLQGVFGECLVLEAQAELARANIFLLYKYGFFHTFVWLLNMEIENSSAATSALRKPAVSLGDSTDIRVILNVLYTFVEVMRVQVETDTDEMKESRETFQKELGLPLLGEDLLAHVLFQMVTRFCSGSAPHFPIKKILLLLWKTILVSLGGTDELRKLKAVYRTDAGLPPVPDDTIEVTKTMRAASPPASAADLIESQEQRKNYRQFRRQHLVKQSSMDDSMAYQDLDGDSLSGPDDELQYIEEQQASSVNENEYTRPPTPRPSTPLPTSVSDQNNAASNKRLPWVPKVRSKDIANFLDHTRIKFVGFQLNNDQTSLAGLPLPIHEGVKVLKQHMYVSLAEVQIKKEEEISKLPLSKKEISIPQTPVEILYHSILPSLPQYMIALLKILLAAAPTSKAKTESINIMADVLPEEMPMTVIQSLKLGIDVNRHKEIIVKAISGIILLLLKHLKINHVYQFEYMSQQLMFANCIPLVLKFFNQNIMSYVGARNTISVIDFPACVIGETPEVTEETLEMGDQQPYCWRNLFSCINLLRLLNKLTKLKHSRIMMLVVFKSAPILKRALKVKHGMMQLYVLKLLKMQMRYLGRQWRKSNMKTLSAIYQKVRHMLNDDWAYGNDLDARPWDFQAEEFALQASINRFHNRRYDRSGSLCSDPDFQAVDNNILSVLGREIELTDDFKYHYEAWLKREVFHLSTDWDQLLNSQYL</sequence>
<dbReference type="GO" id="GO:0005829">
    <property type="term" value="C:cytosol"/>
    <property type="evidence" value="ECO:0007669"/>
    <property type="project" value="TreeGrafter"/>
</dbReference>
<feature type="compositionally biased region" description="Polar residues" evidence="2">
    <location>
        <begin position="381"/>
        <end position="391"/>
    </location>
</feature>
<proteinExistence type="inferred from homology"/>
<dbReference type="InterPro" id="IPR012486">
    <property type="entry name" value="Far11/STRP_N"/>
</dbReference>
<dbReference type="InterPro" id="IPR021819">
    <property type="entry name" value="Far11/STRP_C"/>
</dbReference>
<dbReference type="Pfam" id="PF07923">
    <property type="entry name" value="N1221"/>
    <property type="match status" value="1"/>
</dbReference>
<evidence type="ECO:0000259" key="3">
    <source>
        <dbReference type="SMART" id="SM01292"/>
    </source>
</evidence>
<dbReference type="EMBL" id="BMAW01086107">
    <property type="protein sequence ID" value="GFU46097.1"/>
    <property type="molecule type" value="Genomic_DNA"/>
</dbReference>
<accession>A0A8X6UPX8</accession>
<name>A0A8X6UPX8_NEPPI</name>
<feature type="region of interest" description="Disordered" evidence="2">
    <location>
        <begin position="352"/>
        <end position="421"/>
    </location>
</feature>
<dbReference type="InterPro" id="IPR040185">
    <property type="entry name" value="Far11/STRP"/>
</dbReference>
<dbReference type="PANTHER" id="PTHR13239:SF4">
    <property type="entry name" value="AT25231P"/>
    <property type="match status" value="1"/>
</dbReference>
<dbReference type="Proteomes" id="UP000887013">
    <property type="component" value="Unassembled WGS sequence"/>
</dbReference>
<dbReference type="PANTHER" id="PTHR13239">
    <property type="entry name" value="PROTEIN REQUIRED FOR HYPHAL ANASTOMOSIS HAM-2"/>
    <property type="match status" value="1"/>
</dbReference>
<gene>
    <name evidence="5" type="primary">Strip1</name>
    <name evidence="5" type="ORF">NPIL_160391</name>
</gene>
<evidence type="ECO:0000259" key="4">
    <source>
        <dbReference type="SMART" id="SM01293"/>
    </source>
</evidence>
<evidence type="ECO:0000256" key="1">
    <source>
        <dbReference type="ARBA" id="ARBA00007062"/>
    </source>
</evidence>
<protein>
    <submittedName>
        <fullName evidence="5">Striatin-interacting protein 1</fullName>
    </submittedName>
</protein>
<comment type="similarity">
    <text evidence="1">Belongs to the STRIP family.</text>
</comment>
<dbReference type="Pfam" id="PF11882">
    <property type="entry name" value="DUF3402"/>
    <property type="match status" value="1"/>
</dbReference>
<keyword evidence="6" id="KW-1185">Reference proteome</keyword>